<accession>A0A8D8GNV2</accession>
<dbReference type="EMBL" id="HBUE01168962">
    <property type="protein sequence ID" value="CAG6514033.1"/>
    <property type="molecule type" value="Transcribed_RNA"/>
</dbReference>
<dbReference type="EMBL" id="HBUE01274326">
    <property type="protein sequence ID" value="CAG6565514.1"/>
    <property type="molecule type" value="Transcribed_RNA"/>
</dbReference>
<evidence type="ECO:0000313" key="1">
    <source>
        <dbReference type="EMBL" id="CAG6514033.1"/>
    </source>
</evidence>
<organism evidence="1">
    <name type="scientific">Culex pipiens</name>
    <name type="common">House mosquito</name>
    <dbReference type="NCBI Taxonomy" id="7175"/>
    <lineage>
        <taxon>Eukaryota</taxon>
        <taxon>Metazoa</taxon>
        <taxon>Ecdysozoa</taxon>
        <taxon>Arthropoda</taxon>
        <taxon>Hexapoda</taxon>
        <taxon>Insecta</taxon>
        <taxon>Pterygota</taxon>
        <taxon>Neoptera</taxon>
        <taxon>Endopterygota</taxon>
        <taxon>Diptera</taxon>
        <taxon>Nematocera</taxon>
        <taxon>Culicoidea</taxon>
        <taxon>Culicidae</taxon>
        <taxon>Culicinae</taxon>
        <taxon>Culicini</taxon>
        <taxon>Culex</taxon>
        <taxon>Culex</taxon>
    </lineage>
</organism>
<proteinExistence type="predicted"/>
<name>A0A8D8GNV2_CULPI</name>
<protein>
    <submittedName>
        <fullName evidence="1">(northern house mosquito) hypothetical protein</fullName>
    </submittedName>
</protein>
<sequence length="115" mass="11731">MLRMSRGVCFGGTAAATLPGGSPEGPVEVGTAPVFDLFCHVFVRSCVGVAPVDGAGEPVLLSVLPKDLRDEAGAVWPFASSASTPGVRSGTERGQHQFGAAGIFHGSQHLRRGTG</sequence>
<dbReference type="AlphaFoldDB" id="A0A8D8GNV2"/>
<reference evidence="1" key="1">
    <citation type="submission" date="2021-05" db="EMBL/GenBank/DDBJ databases">
        <authorList>
            <person name="Alioto T."/>
            <person name="Alioto T."/>
            <person name="Gomez Garrido J."/>
        </authorList>
    </citation>
    <scope>NUCLEOTIDE SEQUENCE</scope>
</reference>